<dbReference type="PROSITE" id="PS50893">
    <property type="entry name" value="ABC_TRANSPORTER_2"/>
    <property type="match status" value="1"/>
</dbReference>
<comment type="subcellular location">
    <subcellularLocation>
        <location evidence="1">Cell membrane</location>
        <topology evidence="1">Multi-pass membrane protein</topology>
    </subcellularLocation>
</comment>
<dbReference type="InterPro" id="IPR003439">
    <property type="entry name" value="ABC_transporter-like_ATP-bd"/>
</dbReference>
<dbReference type="PROSITE" id="PS50929">
    <property type="entry name" value="ABC_TM1F"/>
    <property type="match status" value="1"/>
</dbReference>
<evidence type="ECO:0000256" key="4">
    <source>
        <dbReference type="ARBA" id="ARBA00022840"/>
    </source>
</evidence>
<evidence type="ECO:0000259" key="9">
    <source>
        <dbReference type="PROSITE" id="PS50929"/>
    </source>
</evidence>
<evidence type="ECO:0000259" key="8">
    <source>
        <dbReference type="PROSITE" id="PS50893"/>
    </source>
</evidence>
<dbReference type="InterPro" id="IPR036640">
    <property type="entry name" value="ABC1_TM_sf"/>
</dbReference>
<feature type="domain" description="ABC transmembrane type-1" evidence="9">
    <location>
        <begin position="18"/>
        <end position="301"/>
    </location>
</feature>
<dbReference type="PANTHER" id="PTHR43394">
    <property type="entry name" value="ATP-DEPENDENT PERMEASE MDL1, MITOCHONDRIAL"/>
    <property type="match status" value="1"/>
</dbReference>
<dbReference type="Gene3D" id="1.20.1560.10">
    <property type="entry name" value="ABC transporter type 1, transmembrane domain"/>
    <property type="match status" value="1"/>
</dbReference>
<keyword evidence="3" id="KW-0547">Nucleotide-binding</keyword>
<dbReference type="InterPro" id="IPR003593">
    <property type="entry name" value="AAA+_ATPase"/>
</dbReference>
<protein>
    <submittedName>
        <fullName evidence="10">ABC transporter related</fullName>
    </submittedName>
</protein>
<feature type="transmembrane region" description="Helical" evidence="7">
    <location>
        <begin position="272"/>
        <end position="293"/>
    </location>
</feature>
<dbReference type="CDD" id="cd07346">
    <property type="entry name" value="ABC_6TM_exporters"/>
    <property type="match status" value="1"/>
</dbReference>
<evidence type="ECO:0000256" key="5">
    <source>
        <dbReference type="ARBA" id="ARBA00022989"/>
    </source>
</evidence>
<dbReference type="InterPro" id="IPR039421">
    <property type="entry name" value="Type_1_exporter"/>
</dbReference>
<dbReference type="KEGG" id="kol:Kole_0758"/>
<dbReference type="GO" id="GO:0005524">
    <property type="term" value="F:ATP binding"/>
    <property type="evidence" value="ECO:0007669"/>
    <property type="project" value="UniProtKB-KW"/>
</dbReference>
<dbReference type="Pfam" id="PF00005">
    <property type="entry name" value="ABC_tran"/>
    <property type="match status" value="1"/>
</dbReference>
<evidence type="ECO:0000256" key="2">
    <source>
        <dbReference type="ARBA" id="ARBA00022692"/>
    </source>
</evidence>
<dbReference type="eggNOG" id="COG1132">
    <property type="taxonomic scope" value="Bacteria"/>
</dbReference>
<keyword evidence="2 7" id="KW-0812">Transmembrane</keyword>
<dbReference type="Pfam" id="PF00664">
    <property type="entry name" value="ABC_membrane"/>
    <property type="match status" value="1"/>
</dbReference>
<feature type="transmembrane region" description="Helical" evidence="7">
    <location>
        <begin position="133"/>
        <end position="151"/>
    </location>
</feature>
<feature type="domain" description="ABC transporter" evidence="8">
    <location>
        <begin position="333"/>
        <end position="534"/>
    </location>
</feature>
<dbReference type="Gene3D" id="3.40.50.300">
    <property type="entry name" value="P-loop containing nucleotide triphosphate hydrolases"/>
    <property type="match status" value="1"/>
</dbReference>
<dbReference type="InterPro" id="IPR027417">
    <property type="entry name" value="P-loop_NTPase"/>
</dbReference>
<dbReference type="HOGENOM" id="CLU_000604_84_3_0"/>
<organism evidence="10 11">
    <name type="scientific">Kosmotoga olearia (strain ATCC BAA-1733 / DSM 21960 / TBF 19.5.1)</name>
    <dbReference type="NCBI Taxonomy" id="521045"/>
    <lineage>
        <taxon>Bacteria</taxon>
        <taxon>Thermotogati</taxon>
        <taxon>Thermotogota</taxon>
        <taxon>Thermotogae</taxon>
        <taxon>Kosmotogales</taxon>
        <taxon>Kosmotogaceae</taxon>
        <taxon>Kosmotoga</taxon>
    </lineage>
</organism>
<reference evidence="10 11" key="2">
    <citation type="journal article" date="2011" name="J. Bacteriol.">
        <title>Genome Sequence of Kosmotoga olearia Strain TBF 19.5.1, a Thermophilic Bacterium with a Wide Growth Temperature Range, Isolated from the Troll B Oil Platform in the North Sea.</title>
        <authorList>
            <person name="Swithers K.S."/>
            <person name="Dipippo J.L."/>
            <person name="Bruce D.C."/>
            <person name="Detter C."/>
            <person name="Tapia R."/>
            <person name="Han S."/>
            <person name="Goodwin L.A."/>
            <person name="Han J."/>
            <person name="Woyke T."/>
            <person name="Pitluck S."/>
            <person name="Pennacchio L."/>
            <person name="Nolan M."/>
            <person name="Mikhailova N."/>
            <person name="Land M.L."/>
            <person name="Nesbo C.L."/>
            <person name="Gogarten J.P."/>
            <person name="Noll K.M."/>
        </authorList>
    </citation>
    <scope>NUCLEOTIDE SEQUENCE [LARGE SCALE GENOMIC DNA]</scope>
    <source>
        <strain evidence="11">ATCC BAA-1733 / DSM 21960 / TBF 19.5.1</strain>
    </source>
</reference>
<evidence type="ECO:0000256" key="1">
    <source>
        <dbReference type="ARBA" id="ARBA00004651"/>
    </source>
</evidence>
<evidence type="ECO:0000256" key="3">
    <source>
        <dbReference type="ARBA" id="ARBA00022741"/>
    </source>
</evidence>
<gene>
    <name evidence="10" type="ordered locus">Kole_0758</name>
</gene>
<keyword evidence="4" id="KW-0067">ATP-binding</keyword>
<name>C5CG29_KOSOT</name>
<dbReference type="PANTHER" id="PTHR43394:SF1">
    <property type="entry name" value="ATP-BINDING CASSETTE SUB-FAMILY B MEMBER 10, MITOCHONDRIAL"/>
    <property type="match status" value="1"/>
</dbReference>
<dbReference type="GO" id="GO:0015421">
    <property type="term" value="F:ABC-type oligopeptide transporter activity"/>
    <property type="evidence" value="ECO:0007669"/>
    <property type="project" value="TreeGrafter"/>
</dbReference>
<dbReference type="SMART" id="SM00382">
    <property type="entry name" value="AAA"/>
    <property type="match status" value="1"/>
</dbReference>
<dbReference type="CDD" id="cd03228">
    <property type="entry name" value="ABCC_MRP_Like"/>
    <property type="match status" value="1"/>
</dbReference>
<dbReference type="AlphaFoldDB" id="C5CG29"/>
<dbReference type="STRING" id="521045.Kole_0758"/>
<reference evidence="10 11" key="1">
    <citation type="submission" date="2009-06" db="EMBL/GenBank/DDBJ databases">
        <title>Complete sequence of Thermotogales bacterium TBF 19.5.1.</title>
        <authorList>
            <consortium name="US DOE Joint Genome Institute"/>
            <person name="Lucas S."/>
            <person name="Copeland A."/>
            <person name="Lapidus A."/>
            <person name="Glavina del Rio T."/>
            <person name="Tice H."/>
            <person name="Bruce D."/>
            <person name="Goodwin L."/>
            <person name="Pitluck S."/>
            <person name="Chertkov O."/>
            <person name="Brettin T."/>
            <person name="Detter J.C."/>
            <person name="Han C."/>
            <person name="Schmutz J."/>
            <person name="Larimer F."/>
            <person name="Land M."/>
            <person name="Hauser L."/>
            <person name="Kyrpides N."/>
            <person name="Ovchinnikova G."/>
            <person name="Noll K."/>
        </authorList>
    </citation>
    <scope>NUCLEOTIDE SEQUENCE [LARGE SCALE GENOMIC DNA]</scope>
    <source>
        <strain evidence="11">ATCC BAA-1733 / DSM 21960 / TBF 19.5.1</strain>
    </source>
</reference>
<dbReference type="SUPFAM" id="SSF52540">
    <property type="entry name" value="P-loop containing nucleoside triphosphate hydrolases"/>
    <property type="match status" value="1"/>
</dbReference>
<sequence length="534" mass="62171">MREVLAFFYKYINKWEALLYFLFSISQKVCLIIIPILSKKLIDTANTHGDINELNRYGIYLAITFLAFIVFLSLRYYFQNTIEVKVLNKLRMELFKKINHIPYLDLIERDSGYFIQRMNNDVGRVRSLIVEDFTTFAINIFFITAILFIMLKLNLLLTLLLVLLFPIFVLFSKLVIPKIQSLSQKILENEEIINSQVEELLNNNYAVRAGNHQSFFETEFLHTLDSYYTTQIKEVKYEILYDFILVVGVMNAAHLLIYWLGANYVFSEKITIGTLLAFTLYFSRLWSPVEYFMGFQKRFKQKTVSLNRIRSFLSLKEEDSGSIDKLLDDFEELTIKDACLSFGNKKIFSNLNLSIKKGEKIGVIGENGAGKSTLANVLVKLIQLDSGRIYYNQIDYKNIDNKVLRKKIVLISQHPYVFGNLEKDLILQNTTMPNNLAEFINEKLGKKIYSKGSNLSGGEKKLINLWRSLNNEGEVFILDEPLAFVDKDKREIVIKLIKEYLKKKTCIVISHEKEILDFCDKVYKLENGKLHLKN</sequence>
<feature type="transmembrane region" description="Helical" evidence="7">
    <location>
        <begin position="57"/>
        <end position="78"/>
    </location>
</feature>
<dbReference type="OrthoDB" id="9762778at2"/>
<dbReference type="GO" id="GO:0016887">
    <property type="term" value="F:ATP hydrolysis activity"/>
    <property type="evidence" value="ECO:0007669"/>
    <property type="project" value="InterPro"/>
</dbReference>
<keyword evidence="5 7" id="KW-1133">Transmembrane helix</keyword>
<keyword evidence="6 7" id="KW-0472">Membrane</keyword>
<dbReference type="SUPFAM" id="SSF90123">
    <property type="entry name" value="ABC transporter transmembrane region"/>
    <property type="match status" value="1"/>
</dbReference>
<dbReference type="InterPro" id="IPR011527">
    <property type="entry name" value="ABC1_TM_dom"/>
</dbReference>
<feature type="transmembrane region" description="Helical" evidence="7">
    <location>
        <begin position="157"/>
        <end position="176"/>
    </location>
</feature>
<evidence type="ECO:0000256" key="6">
    <source>
        <dbReference type="ARBA" id="ARBA00023136"/>
    </source>
</evidence>
<dbReference type="RefSeq" id="WP_015868136.1">
    <property type="nucleotide sequence ID" value="NC_012785.1"/>
</dbReference>
<evidence type="ECO:0000256" key="7">
    <source>
        <dbReference type="SAM" id="Phobius"/>
    </source>
</evidence>
<dbReference type="GO" id="GO:0005886">
    <property type="term" value="C:plasma membrane"/>
    <property type="evidence" value="ECO:0007669"/>
    <property type="project" value="UniProtKB-SubCell"/>
</dbReference>
<feature type="transmembrane region" description="Helical" evidence="7">
    <location>
        <begin position="17"/>
        <end position="37"/>
    </location>
</feature>
<proteinExistence type="predicted"/>
<keyword evidence="11" id="KW-1185">Reference proteome</keyword>
<accession>C5CG29</accession>
<dbReference type="Proteomes" id="UP000002382">
    <property type="component" value="Chromosome"/>
</dbReference>
<dbReference type="EMBL" id="CP001634">
    <property type="protein sequence ID" value="ACR79470.1"/>
    <property type="molecule type" value="Genomic_DNA"/>
</dbReference>
<evidence type="ECO:0000313" key="11">
    <source>
        <dbReference type="Proteomes" id="UP000002382"/>
    </source>
</evidence>
<feature type="transmembrane region" description="Helical" evidence="7">
    <location>
        <begin position="239"/>
        <end position="260"/>
    </location>
</feature>
<evidence type="ECO:0000313" key="10">
    <source>
        <dbReference type="EMBL" id="ACR79470.1"/>
    </source>
</evidence>